<dbReference type="AlphaFoldDB" id="A0A8W8ML45"/>
<protein>
    <recommendedName>
        <fullName evidence="2">C2H2-type domain-containing protein</fullName>
    </recommendedName>
</protein>
<dbReference type="PANTHER" id="PTHR33845:SF1">
    <property type="entry name" value="C2H2-TYPE DOMAIN-CONTAINING PROTEIN"/>
    <property type="match status" value="1"/>
</dbReference>
<evidence type="ECO:0000313" key="4">
    <source>
        <dbReference type="Proteomes" id="UP000005408"/>
    </source>
</evidence>
<keyword evidence="1" id="KW-0175">Coiled coil</keyword>
<evidence type="ECO:0000256" key="1">
    <source>
        <dbReference type="SAM" id="Coils"/>
    </source>
</evidence>
<dbReference type="Proteomes" id="UP000005408">
    <property type="component" value="Unassembled WGS sequence"/>
</dbReference>
<feature type="coiled-coil region" evidence="1">
    <location>
        <begin position="768"/>
        <end position="795"/>
    </location>
</feature>
<proteinExistence type="predicted"/>
<dbReference type="EnsemblMetazoa" id="G33789.6">
    <property type="protein sequence ID" value="G33789.6:cds"/>
    <property type="gene ID" value="G33789"/>
</dbReference>
<dbReference type="PROSITE" id="PS00028">
    <property type="entry name" value="ZINC_FINGER_C2H2_1"/>
    <property type="match status" value="1"/>
</dbReference>
<dbReference type="PANTHER" id="PTHR33845">
    <property type="entry name" value="C2H2-TYPE DOMAIN-CONTAINING PROTEIN"/>
    <property type="match status" value="1"/>
</dbReference>
<sequence>MNPLKFKVHQRLDSLKPSTTRLLKRKATEAVNLVLESIAPGQGNELLKLIHEPEQQQETSSSKLDQLVVKLYCESTDKAVKKRLLSMIACSHTKKQLQQIIPSVTMHAINEARKHAVEHSEGAEVPKQKPVFHKKIDLMKLDRALDFIFNPAFHQVSSVGTKEIRLEDGSIVSIPEVVRTVWHSTLIKLYLAYCEETEFIPLSRSTLFHMLRVCPASRRTNLKDVEKYITDGLLLMELKECKESLASSRIYMKTDFKMHLKQTDHCSDHCINHALSDPLDIQFQQACTDHQHDVGCDRCQLLPKAVLNLKEILSNLADLSPNTRAELFMDIDAADENSNLKHRTFAHMFDGVRQDWLAVACLLEDTLHHVKLQLPSTTRAFIRSDNAGCYHCGNLWLAIPGISRRTGVLIDRYDYSEAQSGKSYCDAKIAHMRGKFSKVVASGYNILTAANMKSAIDLYEGTTGCQAAHVKLQGFPPSTAKCPIKGITKISNVKFEPNHLTTWRAFNIGIGKQLPIEHENNDLAELEIISDFVLKSGSVGHIQNPKESNDVVDSSDDHAFNCPEAGCTQIFTRYSEMQNHCLIGNHTYQLQARSSYDDIKMRWMDACCTLSEDTLIYSKTGEGVTEQVCVQSDMGWALKKERKSARFSDDLKSYLSDIFLQGESSGAKTHLKHWEKLCRRKDRRVNSSDRICSCHFIDGRKENGPTLFPWNQGTYFDFPNPNKISRQCRQAEIGESAEPETNESILTDTEPVVENEVADEEHNYMQSYSSLVLDIKELEKQIAYLQTEMATLQSQKHPLTVANVIDNEQKMLMYPSLKPQMFRIIDSTLQRFPLIKASTPQQKSKSAGR</sequence>
<dbReference type="InterPro" id="IPR013087">
    <property type="entry name" value="Znf_C2H2_type"/>
</dbReference>
<keyword evidence="4" id="KW-1185">Reference proteome</keyword>
<name>A0A8W8ML45_MAGGI</name>
<accession>A0A8W8ML45</accession>
<evidence type="ECO:0000313" key="3">
    <source>
        <dbReference type="EnsemblMetazoa" id="G33789.6:cds"/>
    </source>
</evidence>
<reference evidence="3" key="1">
    <citation type="submission" date="2022-08" db="UniProtKB">
        <authorList>
            <consortium name="EnsemblMetazoa"/>
        </authorList>
    </citation>
    <scope>IDENTIFICATION</scope>
    <source>
        <strain evidence="3">05x7-T-G4-1.051#20</strain>
    </source>
</reference>
<organism evidence="3 4">
    <name type="scientific">Magallana gigas</name>
    <name type="common">Pacific oyster</name>
    <name type="synonym">Crassostrea gigas</name>
    <dbReference type="NCBI Taxonomy" id="29159"/>
    <lineage>
        <taxon>Eukaryota</taxon>
        <taxon>Metazoa</taxon>
        <taxon>Spiralia</taxon>
        <taxon>Lophotrochozoa</taxon>
        <taxon>Mollusca</taxon>
        <taxon>Bivalvia</taxon>
        <taxon>Autobranchia</taxon>
        <taxon>Pteriomorphia</taxon>
        <taxon>Ostreida</taxon>
        <taxon>Ostreoidea</taxon>
        <taxon>Ostreidae</taxon>
        <taxon>Magallana</taxon>
    </lineage>
</organism>
<feature type="domain" description="C2H2-type" evidence="2">
    <location>
        <begin position="562"/>
        <end position="586"/>
    </location>
</feature>
<evidence type="ECO:0000259" key="2">
    <source>
        <dbReference type="PROSITE" id="PS00028"/>
    </source>
</evidence>